<dbReference type="GO" id="GO:0007041">
    <property type="term" value="P:lysosomal transport"/>
    <property type="evidence" value="ECO:0007669"/>
    <property type="project" value="TreeGrafter"/>
</dbReference>
<comment type="function">
    <text evidence="2">Acts as component of the GARP complex that is involved in retrograde transport from early and late endosomes to the trans-Golgi network (TGN).</text>
</comment>
<dbReference type="VEuPathDB" id="TriTrypDB:TcBrA4_0047410"/>
<dbReference type="GO" id="GO:0006869">
    <property type="term" value="P:lipid transport"/>
    <property type="evidence" value="ECO:0007669"/>
    <property type="project" value="UniProtKB-UniRule"/>
</dbReference>
<dbReference type="VEuPathDB" id="TriTrypDB:ECC02_009486"/>
<dbReference type="VEuPathDB" id="TriTrypDB:C3747_271g29"/>
<reference evidence="4 5" key="1">
    <citation type="journal article" date="2018" name="Microb. Genom.">
        <title>Expanding an expanded genome: long-read sequencing of Trypanosoma cruzi.</title>
        <authorList>
            <person name="Berna L."/>
            <person name="Rodriguez M."/>
            <person name="Chiribao M.L."/>
            <person name="Parodi-Talice A."/>
            <person name="Pita S."/>
            <person name="Rijo G."/>
            <person name="Alvarez-Valin F."/>
            <person name="Robello C."/>
        </authorList>
    </citation>
    <scope>NUCLEOTIDE SEQUENCE [LARGE SCALE GENOMIC DNA]</scope>
    <source>
        <strain evidence="4 5">Dm28c</strain>
    </source>
</reference>
<dbReference type="GO" id="GO:0005829">
    <property type="term" value="C:cytosol"/>
    <property type="evidence" value="ECO:0007669"/>
    <property type="project" value="GOC"/>
</dbReference>
<dbReference type="VEuPathDB" id="TriTrypDB:TcCL_NonESM06544"/>
<comment type="subcellular location">
    <subcellularLocation>
        <location evidence="2">Golgi apparatus</location>
        <location evidence="2">trans-Golgi network</location>
    </subcellularLocation>
</comment>
<evidence type="ECO:0000313" key="5">
    <source>
        <dbReference type="Proteomes" id="UP000246121"/>
    </source>
</evidence>
<dbReference type="PANTHER" id="PTHR15954:SF4">
    <property type="entry name" value="VACUOLAR PROTEIN SORTING-ASSOCIATED PROTEIN 51 HOMOLOG"/>
    <property type="match status" value="1"/>
</dbReference>
<dbReference type="GO" id="GO:0015031">
    <property type="term" value="P:protein transport"/>
    <property type="evidence" value="ECO:0007669"/>
    <property type="project" value="UniProtKB-UniRule"/>
</dbReference>
<feature type="compositionally biased region" description="Basic and acidic residues" evidence="3">
    <location>
        <begin position="16"/>
        <end position="33"/>
    </location>
</feature>
<gene>
    <name evidence="4" type="ORF">C4B63_58g111</name>
</gene>
<comment type="caution">
    <text evidence="4">The sequence shown here is derived from an EMBL/GenBank/DDBJ whole genome shotgun (WGS) entry which is preliminary data.</text>
</comment>
<dbReference type="GO" id="GO:0000938">
    <property type="term" value="C:GARP complex"/>
    <property type="evidence" value="ECO:0007669"/>
    <property type="project" value="UniProtKB-UniRule"/>
</dbReference>
<dbReference type="VEuPathDB" id="TriTrypDB:Tc_MARK_5606"/>
<dbReference type="Pfam" id="PF08700">
    <property type="entry name" value="VPS51_Exo84_N"/>
    <property type="match status" value="1"/>
</dbReference>
<dbReference type="Proteomes" id="UP000246121">
    <property type="component" value="Unassembled WGS sequence"/>
</dbReference>
<dbReference type="VEuPathDB" id="TriTrypDB:C4B63_58g111"/>
<sequence length="817" mass="90690">MSAGNTERRRRIREQLREFYGDPTASRERHPVDSGKSAIPPEMDLDSEFFNVSKYVTDLLRRESLKELVETDTQLLRNVRQLDGELQELVYRNYAKFISATDTIREMRDNITEMDSKLQALSSNVENIDKLSKSITDKLQSHRSRIEEMVLNNRMLRKVQFLVELADTMRRLIERQEYSTCVRYWIVGDNFLAKHMNLSRITKIRADCMVLAEQLYKKLQETVVTTSLDGPEAMDFIRCVVEDMRLMRATSLFANGAVKGTSTTAVADCSSPASFETEILNTLMKNVSGGFADGIQRVNGAIRAALAVPDFASMDRTRWAEVMENARLQEALAQLKSLCALFHSNSERVYTLFHREGDATVSLRIVEEVQPVLIDIMSPITAQFSELLIAVIDAFCSDGEGALANPSTVKSGLSAMFTTLAKRLKYYSGTLKTLGVNYLDNAHSQQSRQYAALVDQSVLEIFQRFLGALEAKLTEGINVPDTIRSNVTAKDPAYQKPLQFCMTRFLFAHAANAADLDGITSLIDTETLKQTDVAGLQRQCSCVMRAFLHRGIVLLGQLHLQWVAAASCPADAVDPTSTAAVNFGVSRSLYEFVGQLGNIYTLLRRGILSVNAAAGEAVKERRSMDGATGSSRLYMSTGSGRSSGMAASRKLVVTFARQTDNALQISVDRIFSKESQRNAELRTFPREIRPSSIVAAVTVYVLKGMIEYVRKQTFTRTGFQCVQITCTFLLHALTPFVPPASPGATTAGSDKCASPLSGEWLCECKDDSMLKSVPQLLNECCTCAYERCREKAPLTSVVVDKLVKSAIENMRGPSPPP</sequence>
<comment type="subunit">
    <text evidence="2">Component of the Golgi-associated retrograde protein (GARP) complex.</text>
</comment>
<dbReference type="GO" id="GO:0016020">
    <property type="term" value="C:membrane"/>
    <property type="evidence" value="ECO:0007669"/>
    <property type="project" value="TreeGrafter"/>
</dbReference>
<dbReference type="AlphaFoldDB" id="A0A2V2V3F4"/>
<dbReference type="GO" id="GO:0042147">
    <property type="term" value="P:retrograde transport, endosome to Golgi"/>
    <property type="evidence" value="ECO:0007669"/>
    <property type="project" value="UniProtKB-UniRule"/>
</dbReference>
<dbReference type="GO" id="GO:0048193">
    <property type="term" value="P:Golgi vesicle transport"/>
    <property type="evidence" value="ECO:0007669"/>
    <property type="project" value="TreeGrafter"/>
</dbReference>
<organism evidence="4 5">
    <name type="scientific">Trypanosoma cruzi</name>
    <dbReference type="NCBI Taxonomy" id="5693"/>
    <lineage>
        <taxon>Eukaryota</taxon>
        <taxon>Discoba</taxon>
        <taxon>Euglenozoa</taxon>
        <taxon>Kinetoplastea</taxon>
        <taxon>Metakinetoplastina</taxon>
        <taxon>Trypanosomatida</taxon>
        <taxon>Trypanosomatidae</taxon>
        <taxon>Trypanosoma</taxon>
        <taxon>Schizotrypanum</taxon>
    </lineage>
</organism>
<dbReference type="GO" id="GO:0007030">
    <property type="term" value="P:Golgi organization"/>
    <property type="evidence" value="ECO:0007669"/>
    <property type="project" value="UniProtKB-UniRule"/>
</dbReference>
<accession>A0A2V2V3F4</accession>
<name>A0A2V2V3F4_TRYCR</name>
<protein>
    <recommendedName>
        <fullName evidence="2">Vacuolar protein sorting-associated protein 51 homolog</fullName>
    </recommendedName>
</protein>
<dbReference type="EMBL" id="PRFA01000058">
    <property type="protein sequence ID" value="PWU89608.1"/>
    <property type="molecule type" value="Genomic_DNA"/>
</dbReference>
<dbReference type="VEuPathDB" id="TriTrypDB:TCDM_04655"/>
<evidence type="ECO:0000256" key="1">
    <source>
        <dbReference type="ARBA" id="ARBA00006080"/>
    </source>
</evidence>
<keyword evidence="2" id="KW-0653">Protein transport</keyword>
<dbReference type="VEuPathDB" id="TriTrypDB:TcCLB.511367.350"/>
<evidence type="ECO:0000256" key="3">
    <source>
        <dbReference type="SAM" id="MobiDB-lite"/>
    </source>
</evidence>
<dbReference type="PANTHER" id="PTHR15954">
    <property type="entry name" value="VACUOLAR PROTEIN SORTING-ASSOCIATED PROTEIN 51 HOMOLOG"/>
    <property type="match status" value="1"/>
</dbReference>
<keyword evidence="2" id="KW-0445">Lipid transport</keyword>
<keyword evidence="2" id="KW-0333">Golgi apparatus</keyword>
<comment type="similarity">
    <text evidence="1 2">Belongs to the VPS51 family.</text>
</comment>
<keyword evidence="2" id="KW-0813">Transport</keyword>
<dbReference type="InterPro" id="IPR014812">
    <property type="entry name" value="Vps51"/>
</dbReference>
<proteinExistence type="inferred from homology"/>
<dbReference type="GO" id="GO:0032456">
    <property type="term" value="P:endocytic recycling"/>
    <property type="evidence" value="ECO:0007669"/>
    <property type="project" value="TreeGrafter"/>
</dbReference>
<dbReference type="VEuPathDB" id="TriTrypDB:TcG_02587"/>
<feature type="region of interest" description="Disordered" evidence="3">
    <location>
        <begin position="16"/>
        <end position="40"/>
    </location>
</feature>
<dbReference type="VEuPathDB" id="TriTrypDB:BCY84_20446"/>
<evidence type="ECO:0000256" key="2">
    <source>
        <dbReference type="RuleBase" id="RU368010"/>
    </source>
</evidence>
<evidence type="ECO:0000313" key="4">
    <source>
        <dbReference type="EMBL" id="PWU89608.1"/>
    </source>
</evidence>
<dbReference type="VEuPathDB" id="TriTrypDB:TCSYLVIO_006848"/>
<dbReference type="GO" id="GO:1990745">
    <property type="term" value="C:EARP complex"/>
    <property type="evidence" value="ECO:0007669"/>
    <property type="project" value="TreeGrafter"/>
</dbReference>